<accession>A0A562P9J8</accession>
<evidence type="ECO:0000313" key="2">
    <source>
        <dbReference type="Proteomes" id="UP000317122"/>
    </source>
</evidence>
<name>A0A562P9J8_9HYPH</name>
<dbReference type="Proteomes" id="UP000317122">
    <property type="component" value="Unassembled WGS sequence"/>
</dbReference>
<protein>
    <submittedName>
        <fullName evidence="1">Uncharacterized protein</fullName>
    </submittedName>
</protein>
<dbReference type="AlphaFoldDB" id="A0A562P9J8"/>
<gene>
    <name evidence="1" type="ORF">IQ26_01005</name>
</gene>
<keyword evidence="2" id="KW-1185">Reference proteome</keyword>
<organism evidence="1 2">
    <name type="scientific">Mesorhizobium tianshanense</name>
    <dbReference type="NCBI Taxonomy" id="39844"/>
    <lineage>
        <taxon>Bacteria</taxon>
        <taxon>Pseudomonadati</taxon>
        <taxon>Pseudomonadota</taxon>
        <taxon>Alphaproteobacteria</taxon>
        <taxon>Hyphomicrobiales</taxon>
        <taxon>Phyllobacteriaceae</taxon>
        <taxon>Mesorhizobium</taxon>
    </lineage>
</organism>
<evidence type="ECO:0000313" key="1">
    <source>
        <dbReference type="EMBL" id="TWI41069.1"/>
    </source>
</evidence>
<dbReference type="EMBL" id="VLKT01000005">
    <property type="protein sequence ID" value="TWI41069.1"/>
    <property type="molecule type" value="Genomic_DNA"/>
</dbReference>
<proteinExistence type="predicted"/>
<sequence>MGYVGEIVGSFLNVFTAEGRKLLHERRQKSRLTTMLRDKRFPKGFRSTAQLSSGISADRETTERLLLAAGARKSETSDEWTLRPPNMK</sequence>
<comment type="caution">
    <text evidence="1">The sequence shown here is derived from an EMBL/GenBank/DDBJ whole genome shotgun (WGS) entry which is preliminary data.</text>
</comment>
<reference evidence="1 2" key="1">
    <citation type="journal article" date="2015" name="Stand. Genomic Sci.">
        <title>Genomic Encyclopedia of Bacterial and Archaeal Type Strains, Phase III: the genomes of soil and plant-associated and newly described type strains.</title>
        <authorList>
            <person name="Whitman W.B."/>
            <person name="Woyke T."/>
            <person name="Klenk H.P."/>
            <person name="Zhou Y."/>
            <person name="Lilburn T.G."/>
            <person name="Beck B.J."/>
            <person name="De Vos P."/>
            <person name="Vandamme P."/>
            <person name="Eisen J.A."/>
            <person name="Garrity G."/>
            <person name="Hugenholtz P."/>
            <person name="Kyrpides N.C."/>
        </authorList>
    </citation>
    <scope>NUCLEOTIDE SEQUENCE [LARGE SCALE GENOMIC DNA]</scope>
    <source>
        <strain evidence="1 2">CGMCC 1.2546</strain>
    </source>
</reference>